<dbReference type="PIRSF" id="PIRSF002131">
    <property type="entry name" value="Ribosomal_S11"/>
    <property type="match status" value="1"/>
</dbReference>
<proteinExistence type="inferred from homology"/>
<gene>
    <name evidence="4" type="primary">rps11</name>
    <name evidence="6" type="ORF">D6D85_04350</name>
    <name evidence="7" type="ORF">EF810_06615</name>
</gene>
<evidence type="ECO:0000256" key="2">
    <source>
        <dbReference type="ARBA" id="ARBA00022980"/>
    </source>
</evidence>
<dbReference type="FunFam" id="3.30.420.80:FF:000018">
    <property type="entry name" value="40S ribosomal protein S14"/>
    <property type="match status" value="1"/>
</dbReference>
<dbReference type="GO" id="GO:0019843">
    <property type="term" value="F:rRNA binding"/>
    <property type="evidence" value="ECO:0007669"/>
    <property type="project" value="UniProtKB-UniRule"/>
</dbReference>
<dbReference type="Proteomes" id="UP000277582">
    <property type="component" value="Unassembled WGS sequence"/>
</dbReference>
<protein>
    <recommendedName>
        <fullName evidence="4">Small ribosomal subunit protein uS11</fullName>
    </recommendedName>
</protein>
<organism evidence="6 8">
    <name type="scientific">Candidatus Methanodesulfokora washburnensis</name>
    <dbReference type="NCBI Taxonomy" id="2478471"/>
    <lineage>
        <taxon>Archaea</taxon>
        <taxon>Thermoproteota</taxon>
        <taxon>Candidatus Korarchaeia</taxon>
        <taxon>Candidatus Korarchaeia incertae sedis</taxon>
        <taxon>Candidatus Methanodesulfokora</taxon>
    </lineage>
</organism>
<dbReference type="OrthoDB" id="12054at2157"/>
<reference evidence="7 9" key="2">
    <citation type="journal article" date="2019" name="Nat. Microbiol.">
        <title>Wide diversity of methane and short-chain alkane metabolisms in uncultured archaea.</title>
        <authorList>
            <person name="Borrel G."/>
            <person name="Adam P.S."/>
            <person name="McKay L.J."/>
            <person name="Chen L.X."/>
            <person name="Sierra-Garcia I.N."/>
            <person name="Sieber C.M."/>
            <person name="Letourneur Q."/>
            <person name="Ghozlane A."/>
            <person name="Andersen G.L."/>
            <person name="Li W.J."/>
            <person name="Hallam S.J."/>
            <person name="Muyzer G."/>
            <person name="de Oliveira V.M."/>
            <person name="Inskeep W.P."/>
            <person name="Banfield J.F."/>
            <person name="Gribaldo S."/>
        </authorList>
    </citation>
    <scope>NUCLEOTIDE SEQUENCE [LARGE SCALE GENOMIC DNA]</scope>
    <source>
        <strain evidence="7">NM4</strain>
    </source>
</reference>
<dbReference type="HAMAP" id="MF_01310">
    <property type="entry name" value="Ribosomal_uS11"/>
    <property type="match status" value="1"/>
</dbReference>
<comment type="similarity">
    <text evidence="1 4 5">Belongs to the universal ribosomal protein uS11 family.</text>
</comment>
<dbReference type="Proteomes" id="UP000316217">
    <property type="component" value="Unassembled WGS sequence"/>
</dbReference>
<dbReference type="PANTHER" id="PTHR11759">
    <property type="entry name" value="40S RIBOSOMAL PROTEIN S14/30S RIBOSOMAL PROTEIN S11"/>
    <property type="match status" value="1"/>
</dbReference>
<dbReference type="InterPro" id="IPR036967">
    <property type="entry name" value="Ribosomal_uS11_sf"/>
</dbReference>
<dbReference type="NCBIfam" id="NF007176">
    <property type="entry name" value="PRK09607.1"/>
    <property type="match status" value="1"/>
</dbReference>
<dbReference type="Gene3D" id="3.30.420.80">
    <property type="entry name" value="Ribosomal protein S11"/>
    <property type="match status" value="1"/>
</dbReference>
<dbReference type="RefSeq" id="WP_125670813.1">
    <property type="nucleotide sequence ID" value="NZ_RCOS01000062.1"/>
</dbReference>
<keyword evidence="3 4" id="KW-0687">Ribonucleoprotein</keyword>
<dbReference type="PROSITE" id="PS00054">
    <property type="entry name" value="RIBOSOMAL_S11"/>
    <property type="match status" value="1"/>
</dbReference>
<sequence>MSSKQKIGVAHIYSSFNDTIVHITDLTGAETIAIYSGGMFVDADRLEGSPYAALKAAMAAANEAMRKGITHLIVKVRAPGGIKSRIPGPGATAAIRGLSRAGLTLLRVEDVTPIPHDGTRRPHGRRGRRV</sequence>
<reference evidence="6 8" key="1">
    <citation type="submission" date="2018-10" db="EMBL/GenBank/DDBJ databases">
        <title>Co-occurring genomic capacity for anaerobic methane metabolism and dissimilatory sulfite reduction discovered in the Korarchaeota.</title>
        <authorList>
            <person name="Mckay L.J."/>
            <person name="Dlakic M."/>
            <person name="Fields M.W."/>
            <person name="Delmont T.O."/>
            <person name="Eren A.M."/>
            <person name="Jay Z.J."/>
            <person name="Klingelsmith K.B."/>
            <person name="Rusch D.B."/>
            <person name="Inskeep W.P."/>
        </authorList>
    </citation>
    <scope>NUCLEOTIDE SEQUENCE [LARGE SCALE GENOMIC DNA]</scope>
    <source>
        <strain evidence="6 8">MDKW</strain>
    </source>
</reference>
<keyword evidence="8" id="KW-1185">Reference proteome</keyword>
<evidence type="ECO:0000313" key="9">
    <source>
        <dbReference type="Proteomes" id="UP000316217"/>
    </source>
</evidence>
<keyword evidence="4" id="KW-0694">RNA-binding</keyword>
<dbReference type="GO" id="GO:0044391">
    <property type="term" value="C:ribosomal subunit"/>
    <property type="evidence" value="ECO:0007669"/>
    <property type="project" value="UniProtKB-ARBA"/>
</dbReference>
<name>A0A429GQK7_9CREN</name>
<dbReference type="AlphaFoldDB" id="A0A429GQK7"/>
<evidence type="ECO:0000313" key="7">
    <source>
        <dbReference type="EMBL" id="RZN59686.1"/>
    </source>
</evidence>
<dbReference type="InterPro" id="IPR001971">
    <property type="entry name" value="Ribosomal_uS11"/>
</dbReference>
<comment type="caution">
    <text evidence="6">The sequence shown here is derived from an EMBL/GenBank/DDBJ whole genome shotgun (WGS) entry which is preliminary data.</text>
</comment>
<comment type="function">
    <text evidence="4">Located on the platform of the 30S subunit.</text>
</comment>
<evidence type="ECO:0000256" key="4">
    <source>
        <dbReference type="HAMAP-Rule" id="MF_01310"/>
    </source>
</evidence>
<comment type="subunit">
    <text evidence="4">Part of the 30S ribosomal subunit.</text>
</comment>
<dbReference type="GO" id="GO:0022626">
    <property type="term" value="C:cytosolic ribosome"/>
    <property type="evidence" value="ECO:0007669"/>
    <property type="project" value="UniProtKB-ARBA"/>
</dbReference>
<evidence type="ECO:0000313" key="6">
    <source>
        <dbReference type="EMBL" id="RSN76190.1"/>
    </source>
</evidence>
<dbReference type="SUPFAM" id="SSF53137">
    <property type="entry name" value="Translational machinery components"/>
    <property type="match status" value="1"/>
</dbReference>
<dbReference type="GO" id="GO:0006412">
    <property type="term" value="P:translation"/>
    <property type="evidence" value="ECO:0007669"/>
    <property type="project" value="UniProtKB-UniRule"/>
</dbReference>
<dbReference type="EMBL" id="RCOS01000062">
    <property type="protein sequence ID" value="RSN76190.1"/>
    <property type="molecule type" value="Genomic_DNA"/>
</dbReference>
<evidence type="ECO:0000256" key="3">
    <source>
        <dbReference type="ARBA" id="ARBA00023274"/>
    </source>
</evidence>
<evidence type="ECO:0000256" key="5">
    <source>
        <dbReference type="RuleBase" id="RU003629"/>
    </source>
</evidence>
<evidence type="ECO:0000256" key="1">
    <source>
        <dbReference type="ARBA" id="ARBA00006194"/>
    </source>
</evidence>
<dbReference type="InterPro" id="IPR018102">
    <property type="entry name" value="Ribosomal_uS11_CS"/>
</dbReference>
<accession>A0A429GQK7</accession>
<dbReference type="Pfam" id="PF00411">
    <property type="entry name" value="Ribosomal_S11"/>
    <property type="match status" value="1"/>
</dbReference>
<evidence type="ECO:0000313" key="8">
    <source>
        <dbReference type="Proteomes" id="UP000277582"/>
    </source>
</evidence>
<keyword evidence="2 4" id="KW-0689">Ribosomal protein</keyword>
<dbReference type="EMBL" id="RXII01000102">
    <property type="protein sequence ID" value="RZN59686.1"/>
    <property type="molecule type" value="Genomic_DNA"/>
</dbReference>
<dbReference type="GO" id="GO:0003735">
    <property type="term" value="F:structural constituent of ribosome"/>
    <property type="evidence" value="ECO:0007669"/>
    <property type="project" value="InterPro"/>
</dbReference>
<keyword evidence="4" id="KW-0699">rRNA-binding</keyword>